<evidence type="ECO:0000256" key="3">
    <source>
        <dbReference type="ARBA" id="ARBA00023125"/>
    </source>
</evidence>
<organism evidence="8 9">
    <name type="scientific">Pochonia chlamydosporia 170</name>
    <dbReference type="NCBI Taxonomy" id="1380566"/>
    <lineage>
        <taxon>Eukaryota</taxon>
        <taxon>Fungi</taxon>
        <taxon>Dikarya</taxon>
        <taxon>Ascomycota</taxon>
        <taxon>Pezizomycotina</taxon>
        <taxon>Sordariomycetes</taxon>
        <taxon>Hypocreomycetidae</taxon>
        <taxon>Hypocreales</taxon>
        <taxon>Clavicipitaceae</taxon>
        <taxon>Pochonia</taxon>
    </lineage>
</organism>
<keyword evidence="4" id="KW-0804">Transcription</keyword>
<dbReference type="GO" id="GO:0005634">
    <property type="term" value="C:nucleus"/>
    <property type="evidence" value="ECO:0007669"/>
    <property type="project" value="UniProtKB-SubCell"/>
</dbReference>
<keyword evidence="2" id="KW-0805">Transcription regulation</keyword>
<feature type="domain" description="Xylanolytic transcriptional activator regulatory" evidence="7">
    <location>
        <begin position="254"/>
        <end position="325"/>
    </location>
</feature>
<feature type="compositionally biased region" description="Polar residues" evidence="6">
    <location>
        <begin position="16"/>
        <end position="29"/>
    </location>
</feature>
<protein>
    <submittedName>
        <fullName evidence="8">Transcriptional regulatory protein GAL4</fullName>
    </submittedName>
</protein>
<keyword evidence="3" id="KW-0238">DNA-binding</keyword>
<dbReference type="PANTHER" id="PTHR47540">
    <property type="entry name" value="THIAMINE REPRESSIBLE GENES REGULATORY PROTEIN THI5"/>
    <property type="match status" value="1"/>
</dbReference>
<dbReference type="InterPro" id="IPR051711">
    <property type="entry name" value="Stress_Response_Reg"/>
</dbReference>
<proteinExistence type="predicted"/>
<reference evidence="8 9" key="1">
    <citation type="journal article" date="2016" name="PLoS Pathog.">
        <title>Biosynthesis of antibiotic leucinostatins in bio-control fungus Purpureocillium lilacinum and their inhibition on phytophthora revealed by genome mining.</title>
        <authorList>
            <person name="Wang G."/>
            <person name="Liu Z."/>
            <person name="Lin R."/>
            <person name="Li E."/>
            <person name="Mao Z."/>
            <person name="Ling J."/>
            <person name="Yang Y."/>
            <person name="Yin W.B."/>
            <person name="Xie B."/>
        </authorList>
    </citation>
    <scope>NUCLEOTIDE SEQUENCE [LARGE SCALE GENOMIC DNA]</scope>
    <source>
        <strain evidence="8">170</strain>
    </source>
</reference>
<evidence type="ECO:0000256" key="5">
    <source>
        <dbReference type="ARBA" id="ARBA00023242"/>
    </source>
</evidence>
<feature type="region of interest" description="Disordered" evidence="6">
    <location>
        <begin position="1"/>
        <end position="30"/>
    </location>
</feature>
<dbReference type="GeneID" id="28855654"/>
<evidence type="ECO:0000256" key="1">
    <source>
        <dbReference type="ARBA" id="ARBA00004123"/>
    </source>
</evidence>
<dbReference type="Pfam" id="PF04082">
    <property type="entry name" value="Fungal_trans"/>
    <property type="match status" value="1"/>
</dbReference>
<comment type="caution">
    <text evidence="8">The sequence shown here is derived from an EMBL/GenBank/DDBJ whole genome shotgun (WGS) entry which is preliminary data.</text>
</comment>
<name>A0A179FHC2_METCM</name>
<keyword evidence="5" id="KW-0539">Nucleus</keyword>
<dbReference type="SMART" id="SM00906">
    <property type="entry name" value="Fungal_trans"/>
    <property type="match status" value="1"/>
</dbReference>
<evidence type="ECO:0000256" key="2">
    <source>
        <dbReference type="ARBA" id="ARBA00023015"/>
    </source>
</evidence>
<dbReference type="GO" id="GO:0043565">
    <property type="term" value="F:sequence-specific DNA binding"/>
    <property type="evidence" value="ECO:0007669"/>
    <property type="project" value="TreeGrafter"/>
</dbReference>
<dbReference type="GO" id="GO:0006351">
    <property type="term" value="P:DNA-templated transcription"/>
    <property type="evidence" value="ECO:0007669"/>
    <property type="project" value="InterPro"/>
</dbReference>
<sequence>MSTSIEDSPSRRLQEVSETVYQQETSRGSPATVLEDVVPPKYGEEQLQVDHVSAIVGAKAGRQSGITGSDEDLHGKDARLSPSFLGEVSDLRFFNLVKSFLQAQDDPGVLHKAFDRYDQDESTMSDTSIQSVYLPSPEDAKPYTDAYFSTIHVAYPFIPESLFMEEYSRIYTGDKQKNESNNTQTALTYTICAIGALYTSLFDHGDAVNSPHEKYFLQALKITPTSIEERSIAHVSLLLARCFYLLVASRTESCWTILGQAIRAAQSIGLHVENQDLCHSELEVRRRIWYSLYVLDRLLSLQLGRPPAIHDDDFDVPLPSRVSDSEIDWDGNRIEEGDHDIPSTGDYFLAVIAFSGIVGRVLRSLYCPKRSQSTADKLSNTNNLDRQLLEWKAELPRFLRFDLGHAFEQSDIFKRQRNMLAIKYHHLRALIYRPYLCHPLLMNENNADTSIQFDWRINAYERTCISEARETARLLHSISSKEALVSSFPWWQMISCLVCASSILLVSSIFVIIGHEPSAEYDIAGLYDDAETCLKVFDALSSQSSGARVARDMMNALKEYSLRWNSGNIGLKGSPTRAEGAECTLGLAEQMIDLSSFPTSLESAESSQSLSFTDMPAANYCWPAEIVDSMAWSAHILDNTQERLGHCDFGE</sequence>
<dbReference type="AlphaFoldDB" id="A0A179FHC2"/>
<dbReference type="CDD" id="cd12148">
    <property type="entry name" value="fungal_TF_MHR"/>
    <property type="match status" value="1"/>
</dbReference>
<gene>
    <name evidence="8" type="ORF">VFPPC_13888</name>
</gene>
<dbReference type="KEGG" id="pchm:VFPPC_13888"/>
<evidence type="ECO:0000256" key="4">
    <source>
        <dbReference type="ARBA" id="ARBA00023163"/>
    </source>
</evidence>
<evidence type="ECO:0000313" key="9">
    <source>
        <dbReference type="Proteomes" id="UP000078397"/>
    </source>
</evidence>
<dbReference type="GO" id="GO:0008270">
    <property type="term" value="F:zinc ion binding"/>
    <property type="evidence" value="ECO:0007669"/>
    <property type="project" value="InterPro"/>
</dbReference>
<dbReference type="GO" id="GO:0045944">
    <property type="term" value="P:positive regulation of transcription by RNA polymerase II"/>
    <property type="evidence" value="ECO:0007669"/>
    <property type="project" value="TreeGrafter"/>
</dbReference>
<comment type="subcellular location">
    <subcellularLocation>
        <location evidence="1">Nucleus</location>
    </subcellularLocation>
</comment>
<dbReference type="Proteomes" id="UP000078397">
    <property type="component" value="Unassembled WGS sequence"/>
</dbReference>
<keyword evidence="9" id="KW-1185">Reference proteome</keyword>
<dbReference type="RefSeq" id="XP_018141717.1">
    <property type="nucleotide sequence ID" value="XM_018291660.1"/>
</dbReference>
<dbReference type="EMBL" id="LSBJ02000005">
    <property type="protein sequence ID" value="OAQ64403.1"/>
    <property type="molecule type" value="Genomic_DNA"/>
</dbReference>
<evidence type="ECO:0000313" key="8">
    <source>
        <dbReference type="EMBL" id="OAQ64403.1"/>
    </source>
</evidence>
<dbReference type="PANTHER" id="PTHR47540:SF2">
    <property type="entry name" value="ZN(II)2CYS6 TRANSCRIPTION FACTOR (EUROFUNG)"/>
    <property type="match status" value="1"/>
</dbReference>
<accession>A0A179FHC2</accession>
<evidence type="ECO:0000259" key="7">
    <source>
        <dbReference type="SMART" id="SM00906"/>
    </source>
</evidence>
<evidence type="ECO:0000256" key="6">
    <source>
        <dbReference type="SAM" id="MobiDB-lite"/>
    </source>
</evidence>
<dbReference type="OrthoDB" id="6486656at2759"/>
<dbReference type="InterPro" id="IPR007219">
    <property type="entry name" value="XnlR_reg_dom"/>
</dbReference>